<proteinExistence type="predicted"/>
<protein>
    <submittedName>
        <fullName evidence="1">Uncharacterized protein</fullName>
    </submittedName>
</protein>
<evidence type="ECO:0000313" key="1">
    <source>
        <dbReference type="EMBL" id="KAF4637393.1"/>
    </source>
</evidence>
<reference evidence="1 2" key="1">
    <citation type="submission" date="2020-03" db="EMBL/GenBank/DDBJ databases">
        <title>Draft Genome Sequence of Cudoniella acicularis.</title>
        <authorList>
            <person name="Buettner E."/>
            <person name="Kellner H."/>
        </authorList>
    </citation>
    <scope>NUCLEOTIDE SEQUENCE [LARGE SCALE GENOMIC DNA]</scope>
    <source>
        <strain evidence="1 2">DSM 108380</strain>
    </source>
</reference>
<keyword evidence="2" id="KW-1185">Reference proteome</keyword>
<accession>A0A8H4W7P5</accession>
<name>A0A8H4W7P5_9HELO</name>
<dbReference type="EMBL" id="JAAMPI010000024">
    <property type="protein sequence ID" value="KAF4637393.1"/>
    <property type="molecule type" value="Genomic_DNA"/>
</dbReference>
<dbReference type="AlphaFoldDB" id="A0A8H4W7P5"/>
<dbReference type="Proteomes" id="UP000566819">
    <property type="component" value="Unassembled WGS sequence"/>
</dbReference>
<evidence type="ECO:0000313" key="2">
    <source>
        <dbReference type="Proteomes" id="UP000566819"/>
    </source>
</evidence>
<organism evidence="1 2">
    <name type="scientific">Cudoniella acicularis</name>
    <dbReference type="NCBI Taxonomy" id="354080"/>
    <lineage>
        <taxon>Eukaryota</taxon>
        <taxon>Fungi</taxon>
        <taxon>Dikarya</taxon>
        <taxon>Ascomycota</taxon>
        <taxon>Pezizomycotina</taxon>
        <taxon>Leotiomycetes</taxon>
        <taxon>Helotiales</taxon>
        <taxon>Tricladiaceae</taxon>
        <taxon>Cudoniella</taxon>
    </lineage>
</organism>
<gene>
    <name evidence="1" type="ORF">G7Y89_g667</name>
</gene>
<sequence>MIIPGGATNFTLTSARSGGQQNADLTDLLQALDAALDSLIVCYTLNCPGGLDYYFSKHITPKARVLFRITLNISKEIYYRARQLDDLHRLKLYSLYDSSFGSKDYYKEISR</sequence>
<comment type="caution">
    <text evidence="1">The sequence shown here is derived from an EMBL/GenBank/DDBJ whole genome shotgun (WGS) entry which is preliminary data.</text>
</comment>